<proteinExistence type="predicted"/>
<evidence type="ECO:0000313" key="3">
    <source>
        <dbReference type="Proteomes" id="UP001597062"/>
    </source>
</evidence>
<dbReference type="SUPFAM" id="SSF49464">
    <property type="entry name" value="Carboxypeptidase regulatory domain-like"/>
    <property type="match status" value="1"/>
</dbReference>
<dbReference type="Proteomes" id="UP001597062">
    <property type="component" value="Unassembled WGS sequence"/>
</dbReference>
<dbReference type="InterPro" id="IPR008969">
    <property type="entry name" value="CarboxyPept-like_regulatory"/>
</dbReference>
<gene>
    <name evidence="2" type="ORF">ACFQ1U_02020</name>
</gene>
<sequence length="270" mass="30935">MKIKLLTTLLLLTSLVIYSQNKNRILHGFVLDKLGPVPDAHVINKSQKRGAYSDINGEFTITAKENDSIHISSVGYKTFKIKVNNQHFSIQNNNFNLEKITIELDEVEVKKHDLTGNLESDQKKTPVDRRAKALKSTMDFSNIDMDAPRIEPIDQIQRTKAPDSRLMTDPTAAFAGVGGAATIPWKNSEKLWALREDLAFKEGMPKKLLSELGEKFFFEELKIPVDRYYHFLEYCNPLGIEKLYKKGKTLEVIKILRQEHVTYLDIIKKE</sequence>
<dbReference type="EMBL" id="JBHTJR010000014">
    <property type="protein sequence ID" value="MFD0991970.1"/>
    <property type="molecule type" value="Genomic_DNA"/>
</dbReference>
<comment type="caution">
    <text evidence="2">The sequence shown here is derived from an EMBL/GenBank/DDBJ whole genome shotgun (WGS) entry which is preliminary data.</text>
</comment>
<name>A0ABW3JQ00_9FLAO</name>
<dbReference type="RefSeq" id="WP_386104780.1">
    <property type="nucleotide sequence ID" value="NZ_JBHTJR010000014.1"/>
</dbReference>
<keyword evidence="3" id="KW-1185">Reference proteome</keyword>
<keyword evidence="1" id="KW-0175">Coiled coil</keyword>
<evidence type="ECO:0000313" key="2">
    <source>
        <dbReference type="EMBL" id="MFD0991970.1"/>
    </source>
</evidence>
<organism evidence="2 3">
    <name type="scientific">Tenacibaculum geojense</name>
    <dbReference type="NCBI Taxonomy" id="915352"/>
    <lineage>
        <taxon>Bacteria</taxon>
        <taxon>Pseudomonadati</taxon>
        <taxon>Bacteroidota</taxon>
        <taxon>Flavobacteriia</taxon>
        <taxon>Flavobacteriales</taxon>
        <taxon>Flavobacteriaceae</taxon>
        <taxon>Tenacibaculum</taxon>
    </lineage>
</organism>
<dbReference type="Pfam" id="PF13715">
    <property type="entry name" value="CarbopepD_reg_2"/>
    <property type="match status" value="1"/>
</dbReference>
<protein>
    <submittedName>
        <fullName evidence="2">Carboxypeptidase-like regulatory domain-containing protein</fullName>
    </submittedName>
</protein>
<reference evidence="3" key="1">
    <citation type="journal article" date="2019" name="Int. J. Syst. Evol. Microbiol.">
        <title>The Global Catalogue of Microorganisms (GCM) 10K type strain sequencing project: providing services to taxonomists for standard genome sequencing and annotation.</title>
        <authorList>
            <consortium name="The Broad Institute Genomics Platform"/>
            <consortium name="The Broad Institute Genome Sequencing Center for Infectious Disease"/>
            <person name="Wu L."/>
            <person name="Ma J."/>
        </authorList>
    </citation>
    <scope>NUCLEOTIDE SEQUENCE [LARGE SCALE GENOMIC DNA]</scope>
    <source>
        <strain evidence="3">CCUG 60527</strain>
    </source>
</reference>
<accession>A0ABW3JQ00</accession>
<evidence type="ECO:0000256" key="1">
    <source>
        <dbReference type="SAM" id="Coils"/>
    </source>
</evidence>
<feature type="coiled-coil region" evidence="1">
    <location>
        <begin position="97"/>
        <end position="124"/>
    </location>
</feature>